<proteinExistence type="predicted"/>
<sequence length="606" mass="68573">MSTQEIKIGLWVDRDHSSVLGTTLTLSVFHANILTSFLSFLITTIIADSLFVAVVVCLYLTRPLSSSRLDLVDQVYVSMRNSRSPLLPPLEFLKALFEPRNKRRPRTLATLVFIPSVILFILKIGGFIIPPLIISSSQDAIGLLKSARCGFTVSDAATELLETIASRSYATERYATSESDFSLERIFPVDTLPFEIDRNATCPFDEKLCLLDNKSAIAFDTGLLDSHIHLGINAPVDERVQYRWRSTCMPLNVTGKVRVLSNTTYRDIYISSDEPILEVDLGPRVAFGLNYTFFYKRNLLDTQGYDVRTVSSIGGLGDDYPLQWRPRKELSRSDGDTTLVFIGTNSILYDEPVEDPVFQATNRLESGEYASDFVFRIIGCVDQHQYCNPVNKSCTALNSTLGDTYTPFTYSGISAQFATRWRLNEYTRNHYMDEGVRSLGKNALIANSIVPEHTYSSPGLQKDQWQRETQRWFETGLAKFQYKAMQFPNVPAPKTYEPEFAMDNKLAYNASMLKEINGYLVSQCGQQRVRLGSRGQNISVLGLFILSGVAFLSLASKILLCWWADRKPPSDEKKERWQQDHIWQLREAARHVPESTRFLGQGNYAQ</sequence>
<evidence type="ECO:0000313" key="2">
    <source>
        <dbReference type="EMBL" id="KAG9242953.1"/>
    </source>
</evidence>
<organism evidence="2 3">
    <name type="scientific">Calycina marina</name>
    <dbReference type="NCBI Taxonomy" id="1763456"/>
    <lineage>
        <taxon>Eukaryota</taxon>
        <taxon>Fungi</taxon>
        <taxon>Dikarya</taxon>
        <taxon>Ascomycota</taxon>
        <taxon>Pezizomycotina</taxon>
        <taxon>Leotiomycetes</taxon>
        <taxon>Helotiales</taxon>
        <taxon>Pezizellaceae</taxon>
        <taxon>Calycina</taxon>
    </lineage>
</organism>
<keyword evidence="1" id="KW-0472">Membrane</keyword>
<feature type="transmembrane region" description="Helical" evidence="1">
    <location>
        <begin position="108"/>
        <end position="129"/>
    </location>
</feature>
<dbReference type="OrthoDB" id="3540210at2759"/>
<protein>
    <submittedName>
        <fullName evidence="2">Uncharacterized protein</fullName>
    </submittedName>
</protein>
<name>A0A9P8CDE0_9HELO</name>
<dbReference type="AlphaFoldDB" id="A0A9P8CDE0"/>
<dbReference type="EMBL" id="MU254019">
    <property type="protein sequence ID" value="KAG9242953.1"/>
    <property type="molecule type" value="Genomic_DNA"/>
</dbReference>
<reference evidence="2" key="1">
    <citation type="journal article" date="2021" name="IMA Fungus">
        <title>Genomic characterization of three marine fungi, including Emericellopsis atlantica sp. nov. with signatures of a generalist lifestyle and marine biomass degradation.</title>
        <authorList>
            <person name="Hagestad O.C."/>
            <person name="Hou L."/>
            <person name="Andersen J.H."/>
            <person name="Hansen E.H."/>
            <person name="Altermark B."/>
            <person name="Li C."/>
            <person name="Kuhnert E."/>
            <person name="Cox R.J."/>
            <person name="Crous P.W."/>
            <person name="Spatafora J.W."/>
            <person name="Lail K."/>
            <person name="Amirebrahimi M."/>
            <person name="Lipzen A."/>
            <person name="Pangilinan J."/>
            <person name="Andreopoulos W."/>
            <person name="Hayes R.D."/>
            <person name="Ng V."/>
            <person name="Grigoriev I.V."/>
            <person name="Jackson S.A."/>
            <person name="Sutton T.D.S."/>
            <person name="Dobson A.D.W."/>
            <person name="Rama T."/>
        </authorList>
    </citation>
    <scope>NUCLEOTIDE SEQUENCE</scope>
    <source>
        <strain evidence="2">TRa3180A</strain>
    </source>
</reference>
<comment type="caution">
    <text evidence="2">The sequence shown here is derived from an EMBL/GenBank/DDBJ whole genome shotgun (WGS) entry which is preliminary data.</text>
</comment>
<keyword evidence="3" id="KW-1185">Reference proteome</keyword>
<feature type="transmembrane region" description="Helical" evidence="1">
    <location>
        <begin position="540"/>
        <end position="564"/>
    </location>
</feature>
<gene>
    <name evidence="2" type="ORF">BJ878DRAFT_512967</name>
</gene>
<keyword evidence="1" id="KW-0812">Transmembrane</keyword>
<dbReference type="Proteomes" id="UP000887226">
    <property type="component" value="Unassembled WGS sequence"/>
</dbReference>
<evidence type="ECO:0000313" key="3">
    <source>
        <dbReference type="Proteomes" id="UP000887226"/>
    </source>
</evidence>
<accession>A0A9P8CDE0</accession>
<feature type="transmembrane region" description="Helical" evidence="1">
    <location>
        <begin position="37"/>
        <end position="60"/>
    </location>
</feature>
<evidence type="ECO:0000256" key="1">
    <source>
        <dbReference type="SAM" id="Phobius"/>
    </source>
</evidence>
<keyword evidence="1" id="KW-1133">Transmembrane helix</keyword>